<organism evidence="1 2">
    <name type="scientific">Natrarchaeobius halalkaliphilus</name>
    <dbReference type="NCBI Taxonomy" id="1679091"/>
    <lineage>
        <taxon>Archaea</taxon>
        <taxon>Methanobacteriati</taxon>
        <taxon>Methanobacteriota</taxon>
        <taxon>Stenosarchaea group</taxon>
        <taxon>Halobacteria</taxon>
        <taxon>Halobacteriales</taxon>
        <taxon>Natrialbaceae</taxon>
        <taxon>Natrarchaeobius</taxon>
    </lineage>
</organism>
<proteinExistence type="predicted"/>
<name>A0A3N6LQ92_9EURY</name>
<sequence>MADDHERSTDRVLLVIVLAVAVLVPVAFASLEVSPTRITAGTVVVASLLAVGSVVLPALLFSRWETASRHAGKQK</sequence>
<dbReference type="RefSeq" id="WP_124178796.1">
    <property type="nucleotide sequence ID" value="NZ_REFY01000004.1"/>
</dbReference>
<keyword evidence="2" id="KW-1185">Reference proteome</keyword>
<accession>A0A3N6LQ92</accession>
<evidence type="ECO:0000313" key="1">
    <source>
        <dbReference type="EMBL" id="RQG89104.1"/>
    </source>
</evidence>
<gene>
    <name evidence="1" type="ORF">EA462_12080</name>
</gene>
<protein>
    <submittedName>
        <fullName evidence="1">Uncharacterized protein</fullName>
    </submittedName>
</protein>
<dbReference type="EMBL" id="REFY01000004">
    <property type="protein sequence ID" value="RQG89104.1"/>
    <property type="molecule type" value="Genomic_DNA"/>
</dbReference>
<reference evidence="1 2" key="1">
    <citation type="submission" date="2018-10" db="EMBL/GenBank/DDBJ databases">
        <title>Natrarchaeobius chitinivorans gen. nov., sp. nov., and Natrarchaeobius haloalkaliphilus sp. nov., alkaliphilic, chitin-utilizing haloarchaea from hypersaline alkaline lakes.</title>
        <authorList>
            <person name="Sorokin D.Y."/>
            <person name="Elcheninov A.G."/>
            <person name="Kostrikina N.A."/>
            <person name="Bale N.J."/>
            <person name="Sinninghe Damste J.S."/>
            <person name="Khijniak T.V."/>
            <person name="Kublanov I.V."/>
            <person name="Toshchakov S.V."/>
        </authorList>
    </citation>
    <scope>NUCLEOTIDE SEQUENCE [LARGE SCALE GENOMIC DNA]</scope>
    <source>
        <strain evidence="1 2">AArcht-Sl</strain>
    </source>
</reference>
<evidence type="ECO:0000313" key="2">
    <source>
        <dbReference type="Proteomes" id="UP000273828"/>
    </source>
</evidence>
<dbReference type="Proteomes" id="UP000273828">
    <property type="component" value="Unassembled WGS sequence"/>
</dbReference>
<comment type="caution">
    <text evidence="1">The sequence shown here is derived from an EMBL/GenBank/DDBJ whole genome shotgun (WGS) entry which is preliminary data.</text>
</comment>
<dbReference type="AlphaFoldDB" id="A0A3N6LQ92"/>